<organism evidence="2 3">
    <name type="scientific">Agromyces larvae</name>
    <dbReference type="NCBI Taxonomy" id="2929802"/>
    <lineage>
        <taxon>Bacteria</taxon>
        <taxon>Bacillati</taxon>
        <taxon>Actinomycetota</taxon>
        <taxon>Actinomycetes</taxon>
        <taxon>Micrococcales</taxon>
        <taxon>Microbacteriaceae</taxon>
        <taxon>Agromyces</taxon>
    </lineage>
</organism>
<dbReference type="RefSeq" id="WP_243555670.1">
    <property type="nucleotide sequence ID" value="NZ_CP094528.1"/>
</dbReference>
<dbReference type="Proteomes" id="UP000832097">
    <property type="component" value="Chromosome"/>
</dbReference>
<name>A0ABY4BY44_9MICO</name>
<proteinExistence type="predicted"/>
<sequence>MTGTIVEIRRYIANPGKRAELAAYMDRVVIPFVRARGMEVTASLLDRNDPDAYIWIRSFRDEPHRERTYDAVYQDPEWIETVKPVVADLMALDRAVITTATPTLEAG</sequence>
<dbReference type="Gene3D" id="3.30.70.100">
    <property type="match status" value="1"/>
</dbReference>
<dbReference type="InterPro" id="IPR011008">
    <property type="entry name" value="Dimeric_a/b-barrel"/>
</dbReference>
<reference evidence="2 3" key="1">
    <citation type="submission" date="2022-03" db="EMBL/GenBank/DDBJ databases">
        <title>Mucilaginibacter sp. isolated from the gut of Protaetia brevitarsis seulensis larvae.</title>
        <authorList>
            <person name="Won M."/>
            <person name="Kim S.-J."/>
            <person name="Kwon S.-W."/>
        </authorList>
    </citation>
    <scope>NUCLEOTIDE SEQUENCE [LARGE SCALE GENOMIC DNA]</scope>
    <source>
        <strain evidence="2 3">CFWR-12</strain>
    </source>
</reference>
<dbReference type="InterPro" id="IPR012577">
    <property type="entry name" value="NIPSNAP"/>
</dbReference>
<keyword evidence="3" id="KW-1185">Reference proteome</keyword>
<dbReference type="Pfam" id="PF07978">
    <property type="entry name" value="NIPSNAP"/>
    <property type="match status" value="1"/>
</dbReference>
<protein>
    <submittedName>
        <fullName evidence="2">NIPSNAP family protein</fullName>
    </submittedName>
</protein>
<accession>A0ABY4BY44</accession>
<feature type="domain" description="NIPSNAP" evidence="1">
    <location>
        <begin position="6"/>
        <end position="98"/>
    </location>
</feature>
<evidence type="ECO:0000259" key="1">
    <source>
        <dbReference type="Pfam" id="PF07978"/>
    </source>
</evidence>
<dbReference type="SUPFAM" id="SSF54909">
    <property type="entry name" value="Dimeric alpha+beta barrel"/>
    <property type="match status" value="1"/>
</dbReference>
<evidence type="ECO:0000313" key="2">
    <source>
        <dbReference type="EMBL" id="UOE44142.1"/>
    </source>
</evidence>
<gene>
    <name evidence="2" type="ORF">MTO99_18620</name>
</gene>
<evidence type="ECO:0000313" key="3">
    <source>
        <dbReference type="Proteomes" id="UP000832097"/>
    </source>
</evidence>
<dbReference type="EMBL" id="CP094528">
    <property type="protein sequence ID" value="UOE44142.1"/>
    <property type="molecule type" value="Genomic_DNA"/>
</dbReference>